<feature type="transmembrane region" description="Helical" evidence="10">
    <location>
        <begin position="369"/>
        <end position="391"/>
    </location>
</feature>
<evidence type="ECO:0000256" key="4">
    <source>
        <dbReference type="ARBA" id="ARBA00022989"/>
    </source>
</evidence>
<evidence type="ECO:0000256" key="7">
    <source>
        <dbReference type="ARBA" id="ARBA00023170"/>
    </source>
</evidence>
<evidence type="ECO:0000256" key="5">
    <source>
        <dbReference type="ARBA" id="ARBA00023040"/>
    </source>
</evidence>
<evidence type="ECO:0000313" key="13">
    <source>
        <dbReference type="Proteomes" id="UP001165740"/>
    </source>
</evidence>
<dbReference type="Gene3D" id="1.20.1070.10">
    <property type="entry name" value="Rhodopsin 7-helix transmembrane proteins"/>
    <property type="match status" value="1"/>
</dbReference>
<keyword evidence="13" id="KW-1185">Reference proteome</keyword>
<evidence type="ECO:0000259" key="12">
    <source>
        <dbReference type="PROSITE" id="PS50262"/>
    </source>
</evidence>
<evidence type="ECO:0000313" key="14">
    <source>
        <dbReference type="RefSeq" id="XP_055880526.1"/>
    </source>
</evidence>
<dbReference type="CDD" id="cd15382">
    <property type="entry name" value="7tmA_AKHR"/>
    <property type="match status" value="1"/>
</dbReference>
<name>A0A9W2ZZU7_BIOGL</name>
<keyword evidence="7 10" id="KW-0675">Receptor</keyword>
<evidence type="ECO:0000256" key="2">
    <source>
        <dbReference type="ARBA" id="ARBA00022475"/>
    </source>
</evidence>
<comment type="similarity">
    <text evidence="10">Belongs to the G-protein coupled receptor 1 family. Vasopressin/oxytocin receptor subfamily.</text>
</comment>
<evidence type="ECO:0000256" key="9">
    <source>
        <dbReference type="ARBA" id="ARBA00023224"/>
    </source>
</evidence>
<keyword evidence="2" id="KW-1003">Cell membrane</keyword>
<dbReference type="PANTHER" id="PTHR24241:SF59">
    <property type="entry name" value="ADIPOKINETIC HORMONE RECEPTOR, ISOFORM C"/>
    <property type="match status" value="1"/>
</dbReference>
<feature type="transmembrane region" description="Helical" evidence="10">
    <location>
        <begin position="403"/>
        <end position="425"/>
    </location>
</feature>
<dbReference type="PANTHER" id="PTHR24241">
    <property type="entry name" value="NEUROPEPTIDE RECEPTOR-RELATED G-PROTEIN COUPLED RECEPTOR"/>
    <property type="match status" value="1"/>
</dbReference>
<dbReference type="AlphaFoldDB" id="A0A9W2ZZU7"/>
<dbReference type="GO" id="GO:0032870">
    <property type="term" value="P:cellular response to hormone stimulus"/>
    <property type="evidence" value="ECO:0007669"/>
    <property type="project" value="TreeGrafter"/>
</dbReference>
<dbReference type="PROSITE" id="PS00237">
    <property type="entry name" value="G_PROTEIN_RECEP_F1_1"/>
    <property type="match status" value="1"/>
</dbReference>
<feature type="transmembrane region" description="Helical" evidence="10">
    <location>
        <begin position="209"/>
        <end position="229"/>
    </location>
</feature>
<keyword evidence="9 10" id="KW-0807">Transducer</keyword>
<organism evidence="13 15">
    <name type="scientific">Biomphalaria glabrata</name>
    <name type="common">Bloodfluke planorb</name>
    <name type="synonym">Freshwater snail</name>
    <dbReference type="NCBI Taxonomy" id="6526"/>
    <lineage>
        <taxon>Eukaryota</taxon>
        <taxon>Metazoa</taxon>
        <taxon>Spiralia</taxon>
        <taxon>Lophotrochozoa</taxon>
        <taxon>Mollusca</taxon>
        <taxon>Gastropoda</taxon>
        <taxon>Heterobranchia</taxon>
        <taxon>Euthyneura</taxon>
        <taxon>Panpulmonata</taxon>
        <taxon>Hygrophila</taxon>
        <taxon>Lymnaeoidea</taxon>
        <taxon>Planorbidae</taxon>
        <taxon>Biomphalaria</taxon>
    </lineage>
</organism>
<dbReference type="InterPro" id="IPR000276">
    <property type="entry name" value="GPCR_Rhodpsn"/>
</dbReference>
<dbReference type="InterPro" id="IPR001817">
    <property type="entry name" value="Vasoprsn_rcpt"/>
</dbReference>
<dbReference type="GO" id="GO:0005000">
    <property type="term" value="F:vasopressin receptor activity"/>
    <property type="evidence" value="ECO:0007669"/>
    <property type="project" value="InterPro"/>
</dbReference>
<keyword evidence="5 10" id="KW-0297">G-protein coupled receptor</keyword>
<evidence type="ECO:0000256" key="1">
    <source>
        <dbReference type="ARBA" id="ARBA00004651"/>
    </source>
</evidence>
<sequence>MLRKHLTPGRHDNIAIITTLTSILVNFLSAASVSSSTSSFSTPMTSQPRRLPSALESSSQSPPFGIHLTTLSSSSNRPSYELQVIVMEDGVTSATQTNATSSYCQHLTADEILANFTECLPPLPKGLYFSEDNAVSVAAYSCLFIVAACGNLTVFITLFRNRSSKSRINLFIMHLAIADLIVTFIMLPLEIAWHSTVAWMAGDAACRFFMFFRAMGFYLSSCILVSISLDRYFAIMRPLSITDAGTRAKVMLIVSWCLAIVASIPQSVIFHVETHPIFRWFQQCVTFNFFPSADHELAYNLFSIIALYGLPIAIITSSYCVILCRISKKSRQSKDEMSGKAFEGSHYQLRRSGIGNIERAKTRTLKMTLVIVGAYVMCWTPYFVMSAWYYFDRNSAIKIDPKVQRGLFIFAVSNSCINPIVYGMFTIKFKRELIRCCYCLRGALKRRRMDDSNGIKRSLLFPLKRNSESSTSSRNERHIRAPASVGEGATTPNGQGCRYSFVSPLAEVKTSSSRASLSSVGREERINREAALYSMDRVSLSPSLACLERSSTGNVLIREDRANLNNFIRLA</sequence>
<keyword evidence="3 10" id="KW-0812">Transmembrane</keyword>
<dbReference type="PROSITE" id="PS50262">
    <property type="entry name" value="G_PROTEIN_RECEP_F1_2"/>
    <property type="match status" value="1"/>
</dbReference>
<evidence type="ECO:0000313" key="15">
    <source>
        <dbReference type="RefSeq" id="XP_055880532.1"/>
    </source>
</evidence>
<dbReference type="GO" id="GO:0042277">
    <property type="term" value="F:peptide binding"/>
    <property type="evidence" value="ECO:0007669"/>
    <property type="project" value="TreeGrafter"/>
</dbReference>
<feature type="transmembrane region" description="Helical" evidence="10">
    <location>
        <begin position="297"/>
        <end position="324"/>
    </location>
</feature>
<dbReference type="Pfam" id="PF00001">
    <property type="entry name" value="7tm_1"/>
    <property type="match status" value="1"/>
</dbReference>
<reference evidence="14 15" key="1">
    <citation type="submission" date="2025-04" db="UniProtKB">
        <authorList>
            <consortium name="RefSeq"/>
        </authorList>
    </citation>
    <scope>IDENTIFICATION</scope>
</reference>
<dbReference type="RefSeq" id="XP_055880526.1">
    <property type="nucleotide sequence ID" value="XM_056024551.1"/>
</dbReference>
<keyword evidence="6 10" id="KW-0472">Membrane</keyword>
<evidence type="ECO:0000256" key="11">
    <source>
        <dbReference type="SAM" id="MobiDB-lite"/>
    </source>
</evidence>
<evidence type="ECO:0000256" key="10">
    <source>
        <dbReference type="RuleBase" id="RU046427"/>
    </source>
</evidence>
<dbReference type="Proteomes" id="UP001165740">
    <property type="component" value="Chromosome 1"/>
</dbReference>
<dbReference type="InterPro" id="IPR017452">
    <property type="entry name" value="GPCR_Rhodpsn_7TM"/>
</dbReference>
<keyword evidence="4 10" id="KW-1133">Transmembrane helix</keyword>
<feature type="transmembrane region" description="Helical" evidence="10">
    <location>
        <begin position="137"/>
        <end position="159"/>
    </location>
</feature>
<feature type="transmembrane region" description="Helical" evidence="10">
    <location>
        <begin position="171"/>
        <end position="189"/>
    </location>
</feature>
<dbReference type="SUPFAM" id="SSF81321">
    <property type="entry name" value="Family A G protein-coupled receptor-like"/>
    <property type="match status" value="1"/>
</dbReference>
<comment type="subcellular location">
    <subcellularLocation>
        <location evidence="1 10">Cell membrane</location>
        <topology evidence="1 10">Multi-pass membrane protein</topology>
    </subcellularLocation>
</comment>
<evidence type="ECO:0000256" key="8">
    <source>
        <dbReference type="ARBA" id="ARBA00023180"/>
    </source>
</evidence>
<proteinExistence type="inferred from homology"/>
<dbReference type="OMA" id="FVISAWY"/>
<gene>
    <name evidence="14 15" type="primary">LOC106073401</name>
</gene>
<protein>
    <submittedName>
        <fullName evidence="14 15">Adipokinetic hormone/corazonin-related peptide receptor variant I-like isoform X1</fullName>
    </submittedName>
</protein>
<dbReference type="PRINTS" id="PR00896">
    <property type="entry name" value="VASOPRESSINR"/>
</dbReference>
<dbReference type="GO" id="GO:0005886">
    <property type="term" value="C:plasma membrane"/>
    <property type="evidence" value="ECO:0007669"/>
    <property type="project" value="UniProtKB-SubCell"/>
</dbReference>
<dbReference type="RefSeq" id="XP_055880532.1">
    <property type="nucleotide sequence ID" value="XM_056024557.1"/>
</dbReference>
<feature type="domain" description="G-protein coupled receptors family 1 profile" evidence="12">
    <location>
        <begin position="150"/>
        <end position="422"/>
    </location>
</feature>
<feature type="region of interest" description="Disordered" evidence="11">
    <location>
        <begin position="35"/>
        <end position="62"/>
    </location>
</feature>
<feature type="transmembrane region" description="Helical" evidence="10">
    <location>
        <begin position="250"/>
        <end position="272"/>
    </location>
</feature>
<evidence type="ECO:0000256" key="6">
    <source>
        <dbReference type="ARBA" id="ARBA00023136"/>
    </source>
</evidence>
<dbReference type="OrthoDB" id="6435638at2759"/>
<keyword evidence="8 10" id="KW-0325">Glycoprotein</keyword>
<evidence type="ECO:0000256" key="3">
    <source>
        <dbReference type="ARBA" id="ARBA00022692"/>
    </source>
</evidence>
<dbReference type="PRINTS" id="PR00237">
    <property type="entry name" value="GPCRRHODOPSN"/>
</dbReference>
<accession>A0A9W2ZZU7</accession>
<dbReference type="GeneID" id="106073401"/>